<dbReference type="EMBL" id="CP000254">
    <property type="protein sequence ID" value="ABD40587.1"/>
    <property type="molecule type" value="Genomic_DNA"/>
</dbReference>
<keyword evidence="1" id="KW-0812">Transmembrane</keyword>
<sequence>MDNTIIQALTDPVAIIFILCTIVAIIGRFLRSWIISCVMILLFGLLIIIVAVTIGQLAGLEDQIRYLITAHYSFFSTISLTLRDIILTVFVILAFQLSLALHVTRADVEFQKRFLWLPRKHCCHYEMEYTFEALSKKLKGK</sequence>
<gene>
    <name evidence="2" type="ordered locus">Mhun_0835</name>
</gene>
<keyword evidence="1" id="KW-1133">Transmembrane helix</keyword>
<dbReference type="GeneID" id="3922286"/>
<reference evidence="3" key="1">
    <citation type="journal article" date="2016" name="Stand. Genomic Sci.">
        <title>Complete genome sequence of Methanospirillum hungatei type strain JF1.</title>
        <authorList>
            <person name="Gunsalus R.P."/>
            <person name="Cook L.E."/>
            <person name="Crable B."/>
            <person name="Rohlin L."/>
            <person name="McDonald E."/>
            <person name="Mouttaki H."/>
            <person name="Sieber J.R."/>
            <person name="Poweleit N."/>
            <person name="Zhou H."/>
            <person name="Lapidus A.L."/>
            <person name="Daligault H.E."/>
            <person name="Land M."/>
            <person name="Gilna P."/>
            <person name="Ivanova N."/>
            <person name="Kyrpides N."/>
            <person name="Culley D.E."/>
            <person name="McInerney M.J."/>
        </authorList>
    </citation>
    <scope>NUCLEOTIDE SEQUENCE [LARGE SCALE GENOMIC DNA]</scope>
    <source>
        <strain evidence="3">ATCC 27890 / DSM 864 / NBRC 100397 / JF-1</strain>
    </source>
</reference>
<keyword evidence="3" id="KW-1185">Reference proteome</keyword>
<organism evidence="2 3">
    <name type="scientific">Methanospirillum hungatei JF-1 (strain ATCC 27890 / DSM 864 / NBRC 100397 / JF-1)</name>
    <dbReference type="NCBI Taxonomy" id="323259"/>
    <lineage>
        <taxon>Archaea</taxon>
        <taxon>Methanobacteriati</taxon>
        <taxon>Methanobacteriota</taxon>
        <taxon>Stenosarchaea group</taxon>
        <taxon>Methanomicrobia</taxon>
        <taxon>Methanomicrobiales</taxon>
        <taxon>Methanospirillaceae</taxon>
        <taxon>Methanospirillum</taxon>
    </lineage>
</organism>
<feature type="transmembrane region" description="Helical" evidence="1">
    <location>
        <begin position="80"/>
        <end position="103"/>
    </location>
</feature>
<evidence type="ECO:0000256" key="1">
    <source>
        <dbReference type="SAM" id="Phobius"/>
    </source>
</evidence>
<dbReference type="RefSeq" id="WP_011447866.1">
    <property type="nucleotide sequence ID" value="NC_007796.1"/>
</dbReference>
<keyword evidence="1" id="KW-0472">Membrane</keyword>
<dbReference type="InParanoid" id="Q2FR75"/>
<dbReference type="EnsemblBacteria" id="ABD40587">
    <property type="protein sequence ID" value="ABD40587"/>
    <property type="gene ID" value="Mhun_0835"/>
</dbReference>
<evidence type="ECO:0000313" key="2">
    <source>
        <dbReference type="EMBL" id="ABD40587.1"/>
    </source>
</evidence>
<accession>Q2FR75</accession>
<feature type="transmembrane region" description="Helical" evidence="1">
    <location>
        <begin position="12"/>
        <end position="30"/>
    </location>
</feature>
<dbReference type="HOGENOM" id="CLU_1821022_0_0_2"/>
<dbReference type="AlphaFoldDB" id="Q2FR75"/>
<dbReference type="OrthoDB" id="117534at2157"/>
<dbReference type="Proteomes" id="UP000001941">
    <property type="component" value="Chromosome"/>
</dbReference>
<name>Q2FR75_METHJ</name>
<proteinExistence type="predicted"/>
<dbReference type="KEGG" id="mhu:Mhun_0835"/>
<feature type="transmembrane region" description="Helical" evidence="1">
    <location>
        <begin position="37"/>
        <end position="60"/>
    </location>
</feature>
<protein>
    <submittedName>
        <fullName evidence="2">Uncharacterized protein</fullName>
    </submittedName>
</protein>
<evidence type="ECO:0000313" key="3">
    <source>
        <dbReference type="Proteomes" id="UP000001941"/>
    </source>
</evidence>